<reference evidence="7" key="1">
    <citation type="submission" date="2018-06" db="EMBL/GenBank/DDBJ databases">
        <authorList>
            <person name="Zhirakovskaya E."/>
        </authorList>
    </citation>
    <scope>NUCLEOTIDE SEQUENCE</scope>
</reference>
<dbReference type="GO" id="GO:0016746">
    <property type="term" value="F:acyltransferase activity"/>
    <property type="evidence" value="ECO:0007669"/>
    <property type="project" value="UniProtKB-KW"/>
</dbReference>
<dbReference type="EMBL" id="UOEW01000107">
    <property type="protein sequence ID" value="VAW35578.1"/>
    <property type="molecule type" value="Genomic_DNA"/>
</dbReference>
<evidence type="ECO:0000256" key="1">
    <source>
        <dbReference type="ARBA" id="ARBA00004533"/>
    </source>
</evidence>
<dbReference type="CDD" id="cd07984">
    <property type="entry name" value="LPLAT_LABLAT-like"/>
    <property type="match status" value="1"/>
</dbReference>
<gene>
    <name evidence="7" type="ORF">MNBD_GAMMA01-522</name>
</gene>
<evidence type="ECO:0000313" key="7">
    <source>
        <dbReference type="EMBL" id="VAW35578.1"/>
    </source>
</evidence>
<dbReference type="PANTHER" id="PTHR30606:SF10">
    <property type="entry name" value="PHOSPHATIDYLINOSITOL MANNOSIDE ACYLTRANSFERASE"/>
    <property type="match status" value="1"/>
</dbReference>
<dbReference type="Pfam" id="PF03279">
    <property type="entry name" value="Lip_A_acyltrans"/>
    <property type="match status" value="1"/>
</dbReference>
<dbReference type="PANTHER" id="PTHR30606">
    <property type="entry name" value="LIPID A BIOSYNTHESIS LAUROYL ACYLTRANSFERASE"/>
    <property type="match status" value="1"/>
</dbReference>
<keyword evidence="6" id="KW-0012">Acyltransferase</keyword>
<keyword evidence="3" id="KW-0997">Cell inner membrane</keyword>
<dbReference type="GO" id="GO:0005886">
    <property type="term" value="C:plasma membrane"/>
    <property type="evidence" value="ECO:0007669"/>
    <property type="project" value="UniProtKB-SubCell"/>
</dbReference>
<evidence type="ECO:0000256" key="6">
    <source>
        <dbReference type="ARBA" id="ARBA00023315"/>
    </source>
</evidence>
<dbReference type="PIRSF" id="PIRSF026649">
    <property type="entry name" value="MsbB"/>
    <property type="match status" value="1"/>
</dbReference>
<dbReference type="GO" id="GO:0008610">
    <property type="term" value="P:lipid biosynthetic process"/>
    <property type="evidence" value="ECO:0007669"/>
    <property type="project" value="UniProtKB-ARBA"/>
</dbReference>
<dbReference type="InterPro" id="IPR004960">
    <property type="entry name" value="LipA_acyltrans"/>
</dbReference>
<keyword evidence="2" id="KW-1003">Cell membrane</keyword>
<keyword evidence="4" id="KW-0808">Transferase</keyword>
<comment type="subcellular location">
    <subcellularLocation>
        <location evidence="1">Cell inner membrane</location>
    </subcellularLocation>
</comment>
<evidence type="ECO:0000256" key="4">
    <source>
        <dbReference type="ARBA" id="ARBA00022679"/>
    </source>
</evidence>
<keyword evidence="5" id="KW-0472">Membrane</keyword>
<accession>A0A3B0UWU9</accession>
<name>A0A3B0UWU9_9ZZZZ</name>
<evidence type="ECO:0008006" key="8">
    <source>
        <dbReference type="Google" id="ProtNLM"/>
    </source>
</evidence>
<proteinExistence type="predicted"/>
<evidence type="ECO:0000256" key="2">
    <source>
        <dbReference type="ARBA" id="ARBA00022475"/>
    </source>
</evidence>
<sequence length="292" mass="33598">MKAFLFKTILKISQVLSLTQCRVIARFLGKLTWRLSKKSKHVTVTNIEKCFPDLPKPRQQELAKKTIDATIMNMLELGKLWDKKTNINDFISQIHGIDEFASALKQGRGLLLAVPHIGNWEVLNLVLAQFDKFAFLYKPPTDAKIEKILVDFRGKSNALQIEANLKGVRKIMIHLKQKGFVAILPDQRPKQGQGVFAPFYNIPTYTMSLFSKLAIKTKVPVFFAYALRNETGYEVFFEKSDADIYTNLETSVTYLNRKIQQIVAKSPEQYQWTYKRFSIQPTGEPPFYDKPI</sequence>
<evidence type="ECO:0000256" key="3">
    <source>
        <dbReference type="ARBA" id="ARBA00022519"/>
    </source>
</evidence>
<protein>
    <recommendedName>
        <fullName evidence="8">Lipid A biosynthesis lauroyl acyltransferase</fullName>
    </recommendedName>
</protein>
<evidence type="ECO:0000256" key="5">
    <source>
        <dbReference type="ARBA" id="ARBA00023136"/>
    </source>
</evidence>
<dbReference type="AlphaFoldDB" id="A0A3B0UWU9"/>
<dbReference type="GO" id="GO:1901137">
    <property type="term" value="P:carbohydrate derivative biosynthetic process"/>
    <property type="evidence" value="ECO:0007669"/>
    <property type="project" value="UniProtKB-ARBA"/>
</dbReference>
<organism evidence="7">
    <name type="scientific">hydrothermal vent metagenome</name>
    <dbReference type="NCBI Taxonomy" id="652676"/>
    <lineage>
        <taxon>unclassified sequences</taxon>
        <taxon>metagenomes</taxon>
        <taxon>ecological metagenomes</taxon>
    </lineage>
</organism>